<dbReference type="Proteomes" id="UP000076722">
    <property type="component" value="Unassembled WGS sequence"/>
</dbReference>
<protein>
    <submittedName>
        <fullName evidence="3">Uncharacterized protein</fullName>
    </submittedName>
</protein>
<dbReference type="InterPro" id="IPR036249">
    <property type="entry name" value="Thioredoxin-like_sf"/>
</dbReference>
<feature type="domain" description="Glutathione S-transferase UstS-like C-terminal" evidence="2">
    <location>
        <begin position="121"/>
        <end position="253"/>
    </location>
</feature>
<keyword evidence="4" id="KW-1185">Reference proteome</keyword>
<dbReference type="OrthoDB" id="4951845at2759"/>
<evidence type="ECO:0000313" key="3">
    <source>
        <dbReference type="EMBL" id="KZS96515.1"/>
    </source>
</evidence>
<dbReference type="Gene3D" id="1.20.1050.10">
    <property type="match status" value="1"/>
</dbReference>
<name>A0A164Y296_9AGAM</name>
<accession>A0A164Y296</accession>
<dbReference type="Gene3D" id="3.40.30.10">
    <property type="entry name" value="Glutaredoxin"/>
    <property type="match status" value="1"/>
</dbReference>
<dbReference type="Pfam" id="PF13409">
    <property type="entry name" value="GST_N_2"/>
    <property type="match status" value="1"/>
</dbReference>
<dbReference type="SUPFAM" id="SSF52833">
    <property type="entry name" value="Thioredoxin-like"/>
    <property type="match status" value="1"/>
</dbReference>
<evidence type="ECO:0000313" key="4">
    <source>
        <dbReference type="Proteomes" id="UP000076722"/>
    </source>
</evidence>
<feature type="domain" description="GST N-terminal" evidence="1">
    <location>
        <begin position="24"/>
        <end position="105"/>
    </location>
</feature>
<dbReference type="Pfam" id="PF22041">
    <property type="entry name" value="GST_C_7"/>
    <property type="match status" value="1"/>
</dbReference>
<organism evidence="3 4">
    <name type="scientific">Sistotremastrum niveocremeum HHB9708</name>
    <dbReference type="NCBI Taxonomy" id="1314777"/>
    <lineage>
        <taxon>Eukaryota</taxon>
        <taxon>Fungi</taxon>
        <taxon>Dikarya</taxon>
        <taxon>Basidiomycota</taxon>
        <taxon>Agaricomycotina</taxon>
        <taxon>Agaricomycetes</taxon>
        <taxon>Sistotremastrales</taxon>
        <taxon>Sistotremastraceae</taxon>
        <taxon>Sertulicium</taxon>
        <taxon>Sertulicium niveocremeum</taxon>
    </lineage>
</organism>
<evidence type="ECO:0000259" key="1">
    <source>
        <dbReference type="Pfam" id="PF13409"/>
    </source>
</evidence>
<dbReference type="InterPro" id="IPR054416">
    <property type="entry name" value="GST_UstS-like_C"/>
</dbReference>
<sequence>MGQSQEERIITLYDIPSNLPPKAWSLNMWKSRFALNFKGLPHKTYWVECPDIEPTMRAIGGAPTAKRADGSDLYTCPVISDPGPGGHNTPVVISDSWNIALYLDKAYPSGPLLFPSDTAVLQEVYIQKIEELVQMPVLLLLLSFLPAYLNPPSVEFFVKARELSLGLKLEDWCPEGAARENAVKGLEIGLSKLAGLLDRHGDVERMFVAGDKPVYADLFLASLLEFMRSIAEEEIWSLVKVWNGGRGTDFYPQLRASMGGSASRREASGVT</sequence>
<gene>
    <name evidence="3" type="ORF">SISNIDRAFT_463983</name>
</gene>
<proteinExistence type="predicted"/>
<dbReference type="AlphaFoldDB" id="A0A164Y296"/>
<reference evidence="3 4" key="1">
    <citation type="journal article" date="2016" name="Mol. Biol. Evol.">
        <title>Comparative Genomics of Early-Diverging Mushroom-Forming Fungi Provides Insights into the Origins of Lignocellulose Decay Capabilities.</title>
        <authorList>
            <person name="Nagy L.G."/>
            <person name="Riley R."/>
            <person name="Tritt A."/>
            <person name="Adam C."/>
            <person name="Daum C."/>
            <person name="Floudas D."/>
            <person name="Sun H."/>
            <person name="Yadav J.S."/>
            <person name="Pangilinan J."/>
            <person name="Larsson K.H."/>
            <person name="Matsuura K."/>
            <person name="Barry K."/>
            <person name="Labutti K."/>
            <person name="Kuo R."/>
            <person name="Ohm R.A."/>
            <person name="Bhattacharya S.S."/>
            <person name="Shirouzu T."/>
            <person name="Yoshinaga Y."/>
            <person name="Martin F.M."/>
            <person name="Grigoriev I.V."/>
            <person name="Hibbett D.S."/>
        </authorList>
    </citation>
    <scope>NUCLEOTIDE SEQUENCE [LARGE SCALE GENOMIC DNA]</scope>
    <source>
        <strain evidence="3 4">HHB9708</strain>
    </source>
</reference>
<dbReference type="InterPro" id="IPR004045">
    <property type="entry name" value="Glutathione_S-Trfase_N"/>
</dbReference>
<dbReference type="EMBL" id="KV419399">
    <property type="protein sequence ID" value="KZS96515.1"/>
    <property type="molecule type" value="Genomic_DNA"/>
</dbReference>
<evidence type="ECO:0000259" key="2">
    <source>
        <dbReference type="Pfam" id="PF22041"/>
    </source>
</evidence>
<dbReference type="STRING" id="1314777.A0A164Y296"/>